<accession>A0A364JSC4</accession>
<reference evidence="1 2" key="1">
    <citation type="submission" date="2018-06" db="EMBL/GenBank/DDBJ databases">
        <title>Genomic Encyclopedia of Type Strains, Phase IV (KMG-IV): sequencing the most valuable type-strain genomes for metagenomic binning, comparative biology and taxonomic classification.</title>
        <authorList>
            <person name="Goeker M."/>
        </authorList>
    </citation>
    <scope>NUCLEOTIDE SEQUENCE [LARGE SCALE GENOMIC DNA]</scope>
    <source>
        <strain evidence="1 2">DSM 26720</strain>
    </source>
</reference>
<gene>
    <name evidence="1" type="ORF">C7374_12123</name>
</gene>
<keyword evidence="2" id="KW-1185">Reference proteome</keyword>
<proteinExistence type="predicted"/>
<protein>
    <submittedName>
        <fullName evidence="1">Uncharacterized protein</fullName>
    </submittedName>
</protein>
<evidence type="ECO:0000313" key="2">
    <source>
        <dbReference type="Proteomes" id="UP000249453"/>
    </source>
</evidence>
<organism evidence="1 2">
    <name type="scientific">Falsochrobactrum ovis</name>
    <dbReference type="NCBI Taxonomy" id="1293442"/>
    <lineage>
        <taxon>Bacteria</taxon>
        <taxon>Pseudomonadati</taxon>
        <taxon>Pseudomonadota</taxon>
        <taxon>Alphaproteobacteria</taxon>
        <taxon>Hyphomicrobiales</taxon>
        <taxon>Brucellaceae</taxon>
        <taxon>Falsochrobactrum</taxon>
    </lineage>
</organism>
<sequence length="62" mass="7380">MRWLAMQKFKRHMVQHETMALWVRSRPKNRLSMHSSSPALAEAFDMAILHRQPYCDVVLLDL</sequence>
<comment type="caution">
    <text evidence="1">The sequence shown here is derived from an EMBL/GenBank/DDBJ whole genome shotgun (WGS) entry which is preliminary data.</text>
</comment>
<dbReference type="EMBL" id="QLMK01000021">
    <property type="protein sequence ID" value="RAK25636.1"/>
    <property type="molecule type" value="Genomic_DNA"/>
</dbReference>
<dbReference type="Proteomes" id="UP000249453">
    <property type="component" value="Unassembled WGS sequence"/>
</dbReference>
<dbReference type="AlphaFoldDB" id="A0A364JSC4"/>
<evidence type="ECO:0000313" key="1">
    <source>
        <dbReference type="EMBL" id="RAK25636.1"/>
    </source>
</evidence>
<name>A0A364JSC4_9HYPH</name>